<protein>
    <submittedName>
        <fullName evidence="2">Hemerythrin HHE cation binding domain protein</fullName>
    </submittedName>
</protein>
<dbReference type="Proteomes" id="UP000184608">
    <property type="component" value="Unassembled WGS sequence"/>
</dbReference>
<dbReference type="RefSeq" id="WP_073602694.1">
    <property type="nucleotide sequence ID" value="NZ_FQXZ01000007.1"/>
</dbReference>
<dbReference type="GO" id="GO:0005886">
    <property type="term" value="C:plasma membrane"/>
    <property type="evidence" value="ECO:0007669"/>
    <property type="project" value="TreeGrafter"/>
</dbReference>
<accession>A0A1M5WNZ8</accession>
<dbReference type="PANTHER" id="PTHR39966:SF1">
    <property type="entry name" value="HEMERYTHRIN-LIKE DOMAIN-CONTAINING PROTEIN"/>
    <property type="match status" value="1"/>
</dbReference>
<keyword evidence="3" id="KW-1185">Reference proteome</keyword>
<evidence type="ECO:0000313" key="3">
    <source>
        <dbReference type="Proteomes" id="UP000184608"/>
    </source>
</evidence>
<evidence type="ECO:0000259" key="1">
    <source>
        <dbReference type="Pfam" id="PF01814"/>
    </source>
</evidence>
<dbReference type="Gene3D" id="1.20.120.520">
    <property type="entry name" value="nmb1532 protein domain like"/>
    <property type="match status" value="1"/>
</dbReference>
<name>A0A1M5WNZ8_9VIBR</name>
<dbReference type="EMBL" id="FQXZ01000007">
    <property type="protein sequence ID" value="SHH89102.1"/>
    <property type="molecule type" value="Genomic_DNA"/>
</dbReference>
<reference evidence="2 3" key="1">
    <citation type="submission" date="2016-11" db="EMBL/GenBank/DDBJ databases">
        <authorList>
            <person name="Jaros S."/>
            <person name="Januszkiewicz K."/>
            <person name="Wedrychowicz H."/>
        </authorList>
    </citation>
    <scope>NUCLEOTIDE SEQUENCE [LARGE SCALE GENOMIC DNA]</scope>
    <source>
        <strain evidence="2 3">CECT 7868</strain>
    </source>
</reference>
<dbReference type="AlphaFoldDB" id="A0A1M5WNZ8"/>
<feature type="domain" description="Hemerythrin-like" evidence="1">
    <location>
        <begin position="2"/>
        <end position="135"/>
    </location>
</feature>
<dbReference type="STRING" id="1216006.VA7868_00805"/>
<dbReference type="OrthoDB" id="7349010at2"/>
<dbReference type="PANTHER" id="PTHR39966">
    <property type="entry name" value="BLL2471 PROTEIN-RELATED"/>
    <property type="match status" value="1"/>
</dbReference>
<proteinExistence type="predicted"/>
<evidence type="ECO:0000313" key="2">
    <source>
        <dbReference type="EMBL" id="SHH89102.1"/>
    </source>
</evidence>
<dbReference type="Pfam" id="PF01814">
    <property type="entry name" value="Hemerythrin"/>
    <property type="match status" value="1"/>
</dbReference>
<gene>
    <name evidence="2" type="ORF">VA7868_00805</name>
</gene>
<dbReference type="InterPro" id="IPR012312">
    <property type="entry name" value="Hemerythrin-like"/>
</dbReference>
<sequence>MMIERIRREHSYMTRLLAILSKKLHLLQNEQKINYSLVREVVDYLSSHSEVAHHPKEDLMYNYYMQNYGEKACIADLETDHKRLAEKTHAFLDIVDMILQDVIVPQDIFMNQLADFIQVQKKHLEFEEKEVLPLIDKTFTVEDWQYVESQWTYNEDDPVFGETIADRYKQLAQRLREERKEQF</sequence>
<organism evidence="2 3">
    <name type="scientific">Vibrio aerogenes CECT 7868</name>
    <dbReference type="NCBI Taxonomy" id="1216006"/>
    <lineage>
        <taxon>Bacteria</taxon>
        <taxon>Pseudomonadati</taxon>
        <taxon>Pseudomonadota</taxon>
        <taxon>Gammaproteobacteria</taxon>
        <taxon>Vibrionales</taxon>
        <taxon>Vibrionaceae</taxon>
        <taxon>Vibrio</taxon>
    </lineage>
</organism>